<evidence type="ECO:0000313" key="1">
    <source>
        <dbReference type="EMBL" id="CAB4001896.1"/>
    </source>
</evidence>
<name>A0A6S7HCA6_PARCT</name>
<proteinExistence type="predicted"/>
<reference evidence="1" key="1">
    <citation type="submission" date="2020-04" db="EMBL/GenBank/DDBJ databases">
        <authorList>
            <person name="Alioto T."/>
            <person name="Alioto T."/>
            <person name="Gomez Garrido J."/>
        </authorList>
    </citation>
    <scope>NUCLEOTIDE SEQUENCE</scope>
    <source>
        <strain evidence="1">A484AB</strain>
    </source>
</reference>
<dbReference type="OrthoDB" id="6019768at2759"/>
<dbReference type="EMBL" id="CACRXK020004203">
    <property type="protein sequence ID" value="CAB4001896.1"/>
    <property type="molecule type" value="Genomic_DNA"/>
</dbReference>
<dbReference type="AlphaFoldDB" id="A0A6S7HCA6"/>
<gene>
    <name evidence="1" type="ORF">PACLA_8A049071</name>
</gene>
<sequence>MADQWRLTTPDLLSQLATLAFLNGGEEGKNLYHSYLVGRTGYEIYQRLKDKAPPSEVDVLREQTIKNIAEYVKKNPRASETQLKNELTKQIKTFAEKVEALQKQ</sequence>
<organism evidence="1 2">
    <name type="scientific">Paramuricea clavata</name>
    <name type="common">Red gorgonian</name>
    <name type="synonym">Violescent sea-whip</name>
    <dbReference type="NCBI Taxonomy" id="317549"/>
    <lineage>
        <taxon>Eukaryota</taxon>
        <taxon>Metazoa</taxon>
        <taxon>Cnidaria</taxon>
        <taxon>Anthozoa</taxon>
        <taxon>Octocorallia</taxon>
        <taxon>Malacalcyonacea</taxon>
        <taxon>Plexauridae</taxon>
        <taxon>Paramuricea</taxon>
    </lineage>
</organism>
<protein>
    <submittedName>
        <fullName evidence="1">Uncharacterized protein</fullName>
    </submittedName>
</protein>
<keyword evidence="2" id="KW-1185">Reference proteome</keyword>
<accession>A0A6S7HCA6</accession>
<comment type="caution">
    <text evidence="1">The sequence shown here is derived from an EMBL/GenBank/DDBJ whole genome shotgun (WGS) entry which is preliminary data.</text>
</comment>
<dbReference type="Proteomes" id="UP001152795">
    <property type="component" value="Unassembled WGS sequence"/>
</dbReference>
<evidence type="ECO:0000313" key="2">
    <source>
        <dbReference type="Proteomes" id="UP001152795"/>
    </source>
</evidence>